<organism evidence="3 4">
    <name type="scientific">Myriangium duriaei CBS 260.36</name>
    <dbReference type="NCBI Taxonomy" id="1168546"/>
    <lineage>
        <taxon>Eukaryota</taxon>
        <taxon>Fungi</taxon>
        <taxon>Dikarya</taxon>
        <taxon>Ascomycota</taxon>
        <taxon>Pezizomycotina</taxon>
        <taxon>Dothideomycetes</taxon>
        <taxon>Dothideomycetidae</taxon>
        <taxon>Myriangiales</taxon>
        <taxon>Myriangiaceae</taxon>
        <taxon>Myriangium</taxon>
    </lineage>
</organism>
<feature type="chain" id="PRO_5040496628" description="Peptidase M6-like domain-containing protein" evidence="2">
    <location>
        <begin position="20"/>
        <end position="640"/>
    </location>
</feature>
<keyword evidence="2" id="KW-0732">Signal</keyword>
<accession>A0A9P4MIU3</accession>
<proteinExistence type="predicted"/>
<protein>
    <recommendedName>
        <fullName evidence="5">Peptidase M6-like domain-containing protein</fullName>
    </recommendedName>
</protein>
<sequence length="640" mass="67824">MRVARSYALAGLLAGAVSASRPTLHGDLADTIPGPDPASVKIFAHAAAKDSVKSSSTTTGKGTAKPSSTASGKSTGKPTPTTSGKPAVKASSTTSGKPTVKPSSTSPAKGSAKPSTSTPTKATIKASTSSPSKPTTKASTSTTSKPAAKPSTSASLKPSTKPSISGSAKASTSSSGKPSTTTTTKKTTTTTTKSTASPTPTNYGNATSAKYIVAPVPKYDEFSAFAGNYKGAYAESDHFRIWGQNNTNTTIGLTHLEGTFTCFVDHLGWRSSGLSAFDYGDKGPYYKTNYFIYSPLPGADAITTEDPWTGLGFVAVLPEWVNYEGVVSHEYGHVMTVAEPQIWNQTNTRGWFETIAQFVGETYNNSPFCQAARDKVNDTHVGGTLFQSQMTISNSWWSLVDATMTEYSIGNQYQAWPFLSYMTYNPDNYTGFGTGTMLSIFRNYKVNSNETLLHTINRIAAPAKLTVQDVVGQYWARMAFVDYGSPIVHNYFMYLRPTLNYNNTLSTGTNSYKVIPERAPKYMGSSIILLQNTTSSITATVSASAGFTATLVIQGANDGATRYTTLTSVTSSKGITKTATVTPADGESVALVVANTPTTLLMYDPQHLDWSPAASAGLQFTFTLTGANVATKAPGNDWFP</sequence>
<evidence type="ECO:0000313" key="4">
    <source>
        <dbReference type="Proteomes" id="UP000799439"/>
    </source>
</evidence>
<comment type="caution">
    <text evidence="3">The sequence shown here is derived from an EMBL/GenBank/DDBJ whole genome shotgun (WGS) entry which is preliminary data.</text>
</comment>
<name>A0A9P4MIU3_9PEZI</name>
<dbReference type="AlphaFoldDB" id="A0A9P4MIU3"/>
<evidence type="ECO:0008006" key="5">
    <source>
        <dbReference type="Google" id="ProtNLM"/>
    </source>
</evidence>
<feature type="region of interest" description="Disordered" evidence="1">
    <location>
        <begin position="47"/>
        <end position="206"/>
    </location>
</feature>
<feature type="signal peptide" evidence="2">
    <location>
        <begin position="1"/>
        <end position="19"/>
    </location>
</feature>
<reference evidence="3" key="1">
    <citation type="journal article" date="2020" name="Stud. Mycol.">
        <title>101 Dothideomycetes genomes: a test case for predicting lifestyles and emergence of pathogens.</title>
        <authorList>
            <person name="Haridas S."/>
            <person name="Albert R."/>
            <person name="Binder M."/>
            <person name="Bloem J."/>
            <person name="Labutti K."/>
            <person name="Salamov A."/>
            <person name="Andreopoulos B."/>
            <person name="Baker S."/>
            <person name="Barry K."/>
            <person name="Bills G."/>
            <person name="Bluhm B."/>
            <person name="Cannon C."/>
            <person name="Castanera R."/>
            <person name="Culley D."/>
            <person name="Daum C."/>
            <person name="Ezra D."/>
            <person name="Gonzalez J."/>
            <person name="Henrissat B."/>
            <person name="Kuo A."/>
            <person name="Liang C."/>
            <person name="Lipzen A."/>
            <person name="Lutzoni F."/>
            <person name="Magnuson J."/>
            <person name="Mondo S."/>
            <person name="Nolan M."/>
            <person name="Ohm R."/>
            <person name="Pangilinan J."/>
            <person name="Park H.-J."/>
            <person name="Ramirez L."/>
            <person name="Alfaro M."/>
            <person name="Sun H."/>
            <person name="Tritt A."/>
            <person name="Yoshinaga Y."/>
            <person name="Zwiers L.-H."/>
            <person name="Turgeon B."/>
            <person name="Goodwin S."/>
            <person name="Spatafora J."/>
            <person name="Crous P."/>
            <person name="Grigoriev I."/>
        </authorList>
    </citation>
    <scope>NUCLEOTIDE SEQUENCE</scope>
    <source>
        <strain evidence="3">CBS 260.36</strain>
    </source>
</reference>
<feature type="compositionally biased region" description="Polar residues" evidence="1">
    <location>
        <begin position="90"/>
        <end position="108"/>
    </location>
</feature>
<keyword evidence="4" id="KW-1185">Reference proteome</keyword>
<feature type="compositionally biased region" description="Low complexity" evidence="1">
    <location>
        <begin position="53"/>
        <end position="86"/>
    </location>
</feature>
<feature type="compositionally biased region" description="Low complexity" evidence="1">
    <location>
        <begin position="111"/>
        <end position="201"/>
    </location>
</feature>
<gene>
    <name evidence="3" type="ORF">K461DRAFT_280197</name>
</gene>
<evidence type="ECO:0000256" key="2">
    <source>
        <dbReference type="SAM" id="SignalP"/>
    </source>
</evidence>
<dbReference type="EMBL" id="ML996088">
    <property type="protein sequence ID" value="KAF2151409.1"/>
    <property type="molecule type" value="Genomic_DNA"/>
</dbReference>
<evidence type="ECO:0000313" key="3">
    <source>
        <dbReference type="EMBL" id="KAF2151409.1"/>
    </source>
</evidence>
<dbReference type="OrthoDB" id="5319191at2759"/>
<dbReference type="Proteomes" id="UP000799439">
    <property type="component" value="Unassembled WGS sequence"/>
</dbReference>
<evidence type="ECO:0000256" key="1">
    <source>
        <dbReference type="SAM" id="MobiDB-lite"/>
    </source>
</evidence>